<keyword evidence="2" id="KW-0732">Signal</keyword>
<gene>
    <name evidence="3" type="ORF">HPP92_017469</name>
</gene>
<dbReference type="OrthoDB" id="1925347at2759"/>
<reference evidence="3 4" key="1">
    <citation type="journal article" date="2020" name="Nat. Food">
        <title>A phased Vanilla planifolia genome enables genetic improvement of flavour and production.</title>
        <authorList>
            <person name="Hasing T."/>
            <person name="Tang H."/>
            <person name="Brym M."/>
            <person name="Khazi F."/>
            <person name="Huang T."/>
            <person name="Chambers A.H."/>
        </authorList>
    </citation>
    <scope>NUCLEOTIDE SEQUENCE [LARGE SCALE GENOMIC DNA]</scope>
    <source>
        <tissue evidence="3">Leaf</tissue>
    </source>
</reference>
<evidence type="ECO:0000313" key="3">
    <source>
        <dbReference type="EMBL" id="KAG0468141.1"/>
    </source>
</evidence>
<accession>A0A835Q819</accession>
<dbReference type="AlphaFoldDB" id="A0A835Q819"/>
<evidence type="ECO:0008006" key="5">
    <source>
        <dbReference type="Google" id="ProtNLM"/>
    </source>
</evidence>
<dbReference type="InterPro" id="IPR010605">
    <property type="entry name" value="DUF1191"/>
</dbReference>
<keyword evidence="1" id="KW-1133">Transmembrane helix</keyword>
<evidence type="ECO:0000313" key="4">
    <source>
        <dbReference type="Proteomes" id="UP000639772"/>
    </source>
</evidence>
<dbReference type="EMBL" id="JADCNM010000009">
    <property type="protein sequence ID" value="KAG0468141.1"/>
    <property type="molecule type" value="Genomic_DNA"/>
</dbReference>
<feature type="chain" id="PRO_5032991786" description="Transmembrane protein" evidence="2">
    <location>
        <begin position="25"/>
        <end position="322"/>
    </location>
</feature>
<keyword evidence="1" id="KW-0472">Membrane</keyword>
<protein>
    <recommendedName>
        <fullName evidence="5">Transmembrane protein</fullName>
    </recommendedName>
</protein>
<organism evidence="3 4">
    <name type="scientific">Vanilla planifolia</name>
    <name type="common">Vanilla</name>
    <dbReference type="NCBI Taxonomy" id="51239"/>
    <lineage>
        <taxon>Eukaryota</taxon>
        <taxon>Viridiplantae</taxon>
        <taxon>Streptophyta</taxon>
        <taxon>Embryophyta</taxon>
        <taxon>Tracheophyta</taxon>
        <taxon>Spermatophyta</taxon>
        <taxon>Magnoliopsida</taxon>
        <taxon>Liliopsida</taxon>
        <taxon>Asparagales</taxon>
        <taxon>Orchidaceae</taxon>
        <taxon>Vanilloideae</taxon>
        <taxon>Vanilleae</taxon>
        <taxon>Vanilla</taxon>
    </lineage>
</organism>
<name>A0A835Q819_VANPL</name>
<feature type="signal peptide" evidence="2">
    <location>
        <begin position="1"/>
        <end position="24"/>
    </location>
</feature>
<dbReference type="Pfam" id="PF06697">
    <property type="entry name" value="DUF1191"/>
    <property type="match status" value="1"/>
</dbReference>
<dbReference type="PANTHER" id="PTHR33512">
    <property type="entry name" value="PROTEIN, PUTATIVE (DUF1191)-RELATED"/>
    <property type="match status" value="1"/>
</dbReference>
<sequence>MDCNHLVLRSLAWIAILLPWHCEAQSPGSSTTLARQLDYLLQDYAYRAFVHQHPRTGIAYDGEPPSNLTGVKIAVLRLRCGSLRTRGVASYKEFDVPVGVVVHPYVKRLALVYQNLGNWSSFYYPLRGYSYLAPILGLLAYSAANLSAISLPELEIMASSLPITINFSNARPVPSGLTAKCVWFSLNGSVELFDPFASNVCSTYRQGHFSIVVNSTMVPPAPAPSPAAAQVPAGFPMTKPVEEHKSKAWKIAVSVVVGFVGILLLSLLITWLVSNRKKKEFIEMQKREDAGEILRMGRVRNTRLPMAPMTRTQPVIESGYVA</sequence>
<evidence type="ECO:0000256" key="1">
    <source>
        <dbReference type="SAM" id="Phobius"/>
    </source>
</evidence>
<feature type="transmembrane region" description="Helical" evidence="1">
    <location>
        <begin position="251"/>
        <end position="274"/>
    </location>
</feature>
<evidence type="ECO:0000256" key="2">
    <source>
        <dbReference type="SAM" id="SignalP"/>
    </source>
</evidence>
<dbReference type="PANTHER" id="PTHR33512:SF14">
    <property type="entry name" value="EXPRESSED PROTEIN"/>
    <property type="match status" value="1"/>
</dbReference>
<proteinExistence type="predicted"/>
<dbReference type="Proteomes" id="UP000639772">
    <property type="component" value="Chromosome 9"/>
</dbReference>
<keyword evidence="1" id="KW-0812">Transmembrane</keyword>
<comment type="caution">
    <text evidence="3">The sequence shown here is derived from an EMBL/GenBank/DDBJ whole genome shotgun (WGS) entry which is preliminary data.</text>
</comment>
<dbReference type="GO" id="GO:0016020">
    <property type="term" value="C:membrane"/>
    <property type="evidence" value="ECO:0007669"/>
    <property type="project" value="TreeGrafter"/>
</dbReference>